<protein>
    <submittedName>
        <fullName evidence="2">Uncharacterized protein</fullName>
    </submittedName>
</protein>
<organism evidence="2 3">
    <name type="scientific">Undibacterium fentianense</name>
    <dbReference type="NCBI Taxonomy" id="2828728"/>
    <lineage>
        <taxon>Bacteria</taxon>
        <taxon>Pseudomonadati</taxon>
        <taxon>Pseudomonadota</taxon>
        <taxon>Betaproteobacteria</taxon>
        <taxon>Burkholderiales</taxon>
        <taxon>Oxalobacteraceae</taxon>
        <taxon>Undibacterium</taxon>
    </lineage>
</organism>
<accession>A0A941E6D4</accession>
<evidence type="ECO:0000313" key="2">
    <source>
        <dbReference type="EMBL" id="MBR7800593.1"/>
    </source>
</evidence>
<keyword evidence="1" id="KW-1133">Transmembrane helix</keyword>
<sequence length="204" mass="23281">MDDKIFRRTQLGDAEIRQRSLSLSKSEQLVLLSVDGERKLTELHADFAGDQFDFLAVFKGLVKKNLVTSEPRVVLNIDSELMAAQIENFNSDEFFSSSMDPLHTGSGLVVDTRTNSLRSVNLKKRKQSNFDDVDIPLSLELDTELRKKKEKRSQKLVQVFPNPEKKRRKRSRRVKQAPVSKWPLRISVAVIFVGVVLVLIALFL</sequence>
<comment type="caution">
    <text evidence="2">The sequence shown here is derived from an EMBL/GenBank/DDBJ whole genome shotgun (WGS) entry which is preliminary data.</text>
</comment>
<proteinExistence type="predicted"/>
<reference evidence="2" key="1">
    <citation type="submission" date="2021-04" db="EMBL/GenBank/DDBJ databases">
        <title>novel species isolated from subtropical streams in China.</title>
        <authorList>
            <person name="Lu H."/>
        </authorList>
    </citation>
    <scope>NUCLEOTIDE SEQUENCE</scope>
    <source>
        <strain evidence="2">FT137W</strain>
    </source>
</reference>
<keyword evidence="1" id="KW-0472">Membrane</keyword>
<name>A0A941E6D4_9BURK</name>
<evidence type="ECO:0000256" key="1">
    <source>
        <dbReference type="SAM" id="Phobius"/>
    </source>
</evidence>
<evidence type="ECO:0000313" key="3">
    <source>
        <dbReference type="Proteomes" id="UP000678545"/>
    </source>
</evidence>
<dbReference type="Proteomes" id="UP000678545">
    <property type="component" value="Unassembled WGS sequence"/>
</dbReference>
<dbReference type="AlphaFoldDB" id="A0A941E6D4"/>
<keyword evidence="3" id="KW-1185">Reference proteome</keyword>
<keyword evidence="1" id="KW-0812">Transmembrane</keyword>
<gene>
    <name evidence="2" type="ORF">KDM90_11350</name>
</gene>
<feature type="transmembrane region" description="Helical" evidence="1">
    <location>
        <begin position="182"/>
        <end position="203"/>
    </location>
</feature>
<dbReference type="RefSeq" id="WP_212675713.1">
    <property type="nucleotide sequence ID" value="NZ_JAGSPJ010000004.1"/>
</dbReference>
<dbReference type="EMBL" id="JAGSPJ010000004">
    <property type="protein sequence ID" value="MBR7800593.1"/>
    <property type="molecule type" value="Genomic_DNA"/>
</dbReference>